<keyword evidence="1" id="KW-0472">Membrane</keyword>
<reference evidence="2 3" key="1">
    <citation type="submission" date="2014-06" db="EMBL/GenBank/DDBJ databases">
        <authorList>
            <person name="Swart Estienne"/>
        </authorList>
    </citation>
    <scope>NUCLEOTIDE SEQUENCE [LARGE SCALE GENOMIC DNA]</scope>
    <source>
        <strain evidence="2 3">130c</strain>
    </source>
</reference>
<dbReference type="AlphaFoldDB" id="A0A078AZ96"/>
<feature type="transmembrane region" description="Helical" evidence="1">
    <location>
        <begin position="67"/>
        <end position="87"/>
    </location>
</feature>
<dbReference type="InParanoid" id="A0A078AZ96"/>
<protein>
    <recommendedName>
        <fullName evidence="4">MARVEL domain-containing protein</fullName>
    </recommendedName>
</protein>
<keyword evidence="1" id="KW-0812">Transmembrane</keyword>
<feature type="transmembrane region" description="Helical" evidence="1">
    <location>
        <begin position="139"/>
        <end position="162"/>
    </location>
</feature>
<proteinExistence type="predicted"/>
<accession>A0A078AZ96</accession>
<dbReference type="Proteomes" id="UP000039865">
    <property type="component" value="Unassembled WGS sequence"/>
</dbReference>
<keyword evidence="3" id="KW-1185">Reference proteome</keyword>
<name>A0A078AZ96_STYLE</name>
<dbReference type="EMBL" id="CCKQ01015636">
    <property type="protein sequence ID" value="CDW87469.1"/>
    <property type="molecule type" value="Genomic_DNA"/>
</dbReference>
<evidence type="ECO:0000256" key="1">
    <source>
        <dbReference type="SAM" id="Phobius"/>
    </source>
</evidence>
<keyword evidence="1" id="KW-1133">Transmembrane helix</keyword>
<organism evidence="2 3">
    <name type="scientific">Stylonychia lemnae</name>
    <name type="common">Ciliate</name>
    <dbReference type="NCBI Taxonomy" id="5949"/>
    <lineage>
        <taxon>Eukaryota</taxon>
        <taxon>Sar</taxon>
        <taxon>Alveolata</taxon>
        <taxon>Ciliophora</taxon>
        <taxon>Intramacronucleata</taxon>
        <taxon>Spirotrichea</taxon>
        <taxon>Stichotrichia</taxon>
        <taxon>Sporadotrichida</taxon>
        <taxon>Oxytrichidae</taxon>
        <taxon>Stylonychinae</taxon>
        <taxon>Stylonychia</taxon>
    </lineage>
</organism>
<evidence type="ECO:0000313" key="3">
    <source>
        <dbReference type="Proteomes" id="UP000039865"/>
    </source>
</evidence>
<feature type="transmembrane region" description="Helical" evidence="1">
    <location>
        <begin position="40"/>
        <end position="61"/>
    </location>
</feature>
<gene>
    <name evidence="2" type="primary">Contig15251.g16252</name>
    <name evidence="2" type="ORF">STYLEM_16574</name>
</gene>
<evidence type="ECO:0008006" key="4">
    <source>
        <dbReference type="Google" id="ProtNLM"/>
    </source>
</evidence>
<feature type="transmembrane region" description="Helical" evidence="1">
    <location>
        <begin position="99"/>
        <end position="119"/>
    </location>
</feature>
<sequence length="167" mass="18489">MQSDSFVILMQPNGALNQQSQLIEEPKVQQEKKKTVEIGVAHVALVGIIIYQASVLGPLVLNSLTTIIASAVASVLTIIGWILYVVFVNKMGNSFILKFGIPVLLAVLTVFDTLYLFSYVLDWFCPDTDPDGCTEEANVILIVFIVFFSIAVNLLWCCYRVIDRIDG</sequence>
<evidence type="ECO:0000313" key="2">
    <source>
        <dbReference type="EMBL" id="CDW87469.1"/>
    </source>
</evidence>